<evidence type="ECO:0008006" key="4">
    <source>
        <dbReference type="Google" id="ProtNLM"/>
    </source>
</evidence>
<accession>A0A1F7WSI2</accession>
<name>A0A1F7WSI2_9BACT</name>
<feature type="transmembrane region" description="Helical" evidence="1">
    <location>
        <begin position="30"/>
        <end position="52"/>
    </location>
</feature>
<evidence type="ECO:0000256" key="1">
    <source>
        <dbReference type="SAM" id="Phobius"/>
    </source>
</evidence>
<keyword evidence="1" id="KW-1133">Transmembrane helix</keyword>
<dbReference type="InterPro" id="IPR043993">
    <property type="entry name" value="T4SS_pilin"/>
</dbReference>
<evidence type="ECO:0000313" key="2">
    <source>
        <dbReference type="EMBL" id="OGM05439.1"/>
    </source>
</evidence>
<dbReference type="AlphaFoldDB" id="A0A1F7WSI2"/>
<dbReference type="Proteomes" id="UP000178812">
    <property type="component" value="Unassembled WGS sequence"/>
</dbReference>
<keyword evidence="1" id="KW-0812">Transmembrane</keyword>
<evidence type="ECO:0000313" key="3">
    <source>
        <dbReference type="Proteomes" id="UP000178812"/>
    </source>
</evidence>
<protein>
    <recommendedName>
        <fullName evidence="4">Integral membrane protein</fullName>
    </recommendedName>
</protein>
<keyword evidence="1" id="KW-0472">Membrane</keyword>
<gene>
    <name evidence="2" type="ORF">A2125_01230</name>
</gene>
<sequence length="107" mass="11302">MNKIAQGVNIGETFTSPFGTTNTLGDLVSLIIRLAFAGSGILILVIFMFAGYSMLAGAGQNNPEQAARGRQAATAAALGFVIVFVAYWIVRLIETITGISFITQPSF</sequence>
<reference evidence="2 3" key="1">
    <citation type="journal article" date="2016" name="Nat. Commun.">
        <title>Thousands of microbial genomes shed light on interconnected biogeochemical processes in an aquifer system.</title>
        <authorList>
            <person name="Anantharaman K."/>
            <person name="Brown C.T."/>
            <person name="Hug L.A."/>
            <person name="Sharon I."/>
            <person name="Castelle C.J."/>
            <person name="Probst A.J."/>
            <person name="Thomas B.C."/>
            <person name="Singh A."/>
            <person name="Wilkins M.J."/>
            <person name="Karaoz U."/>
            <person name="Brodie E.L."/>
            <person name="Williams K.H."/>
            <person name="Hubbard S.S."/>
            <person name="Banfield J.F."/>
        </authorList>
    </citation>
    <scope>NUCLEOTIDE SEQUENCE [LARGE SCALE GENOMIC DNA]</scope>
</reference>
<comment type="caution">
    <text evidence="2">The sequence shown here is derived from an EMBL/GenBank/DDBJ whole genome shotgun (WGS) entry which is preliminary data.</text>
</comment>
<organism evidence="2 3">
    <name type="scientific">Candidatus Woesebacteria bacterium GWB1_43_5</name>
    <dbReference type="NCBI Taxonomy" id="1802474"/>
    <lineage>
        <taxon>Bacteria</taxon>
        <taxon>Candidatus Woeseibacteriota</taxon>
    </lineage>
</organism>
<dbReference type="Pfam" id="PF18895">
    <property type="entry name" value="T4SS_pilin"/>
    <property type="match status" value="1"/>
</dbReference>
<feature type="transmembrane region" description="Helical" evidence="1">
    <location>
        <begin position="72"/>
        <end position="90"/>
    </location>
</feature>
<dbReference type="EMBL" id="MGFM01000037">
    <property type="protein sequence ID" value="OGM05439.1"/>
    <property type="molecule type" value="Genomic_DNA"/>
</dbReference>
<proteinExistence type="predicted"/>